<evidence type="ECO:0000313" key="9">
    <source>
        <dbReference type="EMBL" id="KAL2059746.1"/>
    </source>
</evidence>
<dbReference type="PANTHER" id="PTHR30574:SF1">
    <property type="entry name" value="SULPHUR TRANSPORT DOMAIN-CONTAINING PROTEIN"/>
    <property type="match status" value="1"/>
</dbReference>
<dbReference type="EMBL" id="JAZHXI010000026">
    <property type="protein sequence ID" value="KAL2059746.1"/>
    <property type="molecule type" value="Genomic_DNA"/>
</dbReference>
<gene>
    <name evidence="9" type="ORF">VTL71DRAFT_10130</name>
</gene>
<keyword evidence="3" id="KW-1003">Cell membrane</keyword>
<name>A0ABR4BRJ9_9HELO</name>
<evidence type="ECO:0000256" key="6">
    <source>
        <dbReference type="ARBA" id="ARBA00022989"/>
    </source>
</evidence>
<organism evidence="9 10">
    <name type="scientific">Oculimacula yallundae</name>
    <dbReference type="NCBI Taxonomy" id="86028"/>
    <lineage>
        <taxon>Eukaryota</taxon>
        <taxon>Fungi</taxon>
        <taxon>Dikarya</taxon>
        <taxon>Ascomycota</taxon>
        <taxon>Pezizomycotina</taxon>
        <taxon>Leotiomycetes</taxon>
        <taxon>Helotiales</taxon>
        <taxon>Ploettnerulaceae</taxon>
        <taxon>Oculimacula</taxon>
    </lineage>
</organism>
<keyword evidence="2" id="KW-0813">Transport</keyword>
<evidence type="ECO:0000256" key="7">
    <source>
        <dbReference type="ARBA" id="ARBA00023136"/>
    </source>
</evidence>
<evidence type="ECO:0000256" key="4">
    <source>
        <dbReference type="ARBA" id="ARBA00022519"/>
    </source>
</evidence>
<feature type="transmembrane region" description="Helical" evidence="8">
    <location>
        <begin position="7"/>
        <end position="24"/>
    </location>
</feature>
<evidence type="ECO:0008006" key="11">
    <source>
        <dbReference type="Google" id="ProtNLM"/>
    </source>
</evidence>
<keyword evidence="10" id="KW-1185">Reference proteome</keyword>
<keyword evidence="5 8" id="KW-0812">Transmembrane</keyword>
<evidence type="ECO:0000256" key="2">
    <source>
        <dbReference type="ARBA" id="ARBA00022448"/>
    </source>
</evidence>
<protein>
    <recommendedName>
        <fullName evidence="11">Sulphur transport domain-containing protein</fullName>
    </recommendedName>
</protein>
<accession>A0ABR4BRJ9</accession>
<feature type="transmembrane region" description="Helical" evidence="8">
    <location>
        <begin position="309"/>
        <end position="331"/>
    </location>
</feature>
<comment type="caution">
    <text evidence="9">The sequence shown here is derived from an EMBL/GenBank/DDBJ whole genome shotgun (WGS) entry which is preliminary data.</text>
</comment>
<feature type="transmembrane region" description="Helical" evidence="8">
    <location>
        <begin position="84"/>
        <end position="105"/>
    </location>
</feature>
<feature type="transmembrane region" description="Helical" evidence="8">
    <location>
        <begin position="44"/>
        <end position="63"/>
    </location>
</feature>
<evidence type="ECO:0000256" key="5">
    <source>
        <dbReference type="ARBA" id="ARBA00022692"/>
    </source>
</evidence>
<keyword evidence="6 8" id="KW-1133">Transmembrane helix</keyword>
<evidence type="ECO:0000256" key="8">
    <source>
        <dbReference type="SAM" id="Phobius"/>
    </source>
</evidence>
<dbReference type="InterPro" id="IPR007272">
    <property type="entry name" value="Sulf_transp_TsuA/YedE"/>
</dbReference>
<evidence type="ECO:0000256" key="3">
    <source>
        <dbReference type="ARBA" id="ARBA00022475"/>
    </source>
</evidence>
<reference evidence="9 10" key="1">
    <citation type="journal article" date="2024" name="Commun. Biol.">
        <title>Comparative genomic analysis of thermophilic fungi reveals convergent evolutionary adaptations and gene losses.</title>
        <authorList>
            <person name="Steindorff A.S."/>
            <person name="Aguilar-Pontes M.V."/>
            <person name="Robinson A.J."/>
            <person name="Andreopoulos B."/>
            <person name="LaButti K."/>
            <person name="Kuo A."/>
            <person name="Mondo S."/>
            <person name="Riley R."/>
            <person name="Otillar R."/>
            <person name="Haridas S."/>
            <person name="Lipzen A."/>
            <person name="Grimwood J."/>
            <person name="Schmutz J."/>
            <person name="Clum A."/>
            <person name="Reid I.D."/>
            <person name="Moisan M.C."/>
            <person name="Butler G."/>
            <person name="Nguyen T.T.M."/>
            <person name="Dewar K."/>
            <person name="Conant G."/>
            <person name="Drula E."/>
            <person name="Henrissat B."/>
            <person name="Hansel C."/>
            <person name="Singer S."/>
            <person name="Hutchinson M.I."/>
            <person name="de Vries R.P."/>
            <person name="Natvig D.O."/>
            <person name="Powell A.J."/>
            <person name="Tsang A."/>
            <person name="Grigoriev I.V."/>
        </authorList>
    </citation>
    <scope>NUCLEOTIDE SEQUENCE [LARGE SCALE GENOMIC DNA]</scope>
    <source>
        <strain evidence="9 10">CBS 494.80</strain>
    </source>
</reference>
<evidence type="ECO:0000313" key="10">
    <source>
        <dbReference type="Proteomes" id="UP001595075"/>
    </source>
</evidence>
<keyword evidence="7 8" id="KW-0472">Membrane</keyword>
<feature type="transmembrane region" description="Helical" evidence="8">
    <location>
        <begin position="111"/>
        <end position="129"/>
    </location>
</feature>
<dbReference type="Proteomes" id="UP001595075">
    <property type="component" value="Unassembled WGS sequence"/>
</dbReference>
<evidence type="ECO:0000256" key="1">
    <source>
        <dbReference type="ARBA" id="ARBA00004429"/>
    </source>
</evidence>
<dbReference type="Pfam" id="PF04143">
    <property type="entry name" value="Sulf_transp"/>
    <property type="match status" value="1"/>
</dbReference>
<sequence>MAATINSVLSGSIFGAALVAAGVYSPGVIIGQLQLSDFHMLKTFLAASASSALAIILANKLHISSCKPKTPVTLNLFSAYDGNILGGLLLGFGMSLTGACPGTLVPQLATGVPSGPLVLVGGLVGGIIYSRFGKPLLGRVQNRELVNKPTVFQALKFKQGNSMAVYEALCLGLIGSLTHYFPDSVDLLAPSIVGGLFIGLSQASSLLLTSGTLGISSAYEQLGDLFWWVEESVLEGGKASRSSIKSTSFAVCTFLGSWALFKYLDLPEPTPDSHIGPARALIGGVLLTFGSRIAGGCTSGHGISGMSQLSISSIITVVAMFGGGMVMMAFIR</sequence>
<keyword evidence="4" id="KW-0997">Cell inner membrane</keyword>
<dbReference type="PANTHER" id="PTHR30574">
    <property type="entry name" value="INNER MEMBRANE PROTEIN YEDE"/>
    <property type="match status" value="1"/>
</dbReference>
<comment type="subcellular location">
    <subcellularLocation>
        <location evidence="1">Cell inner membrane</location>
        <topology evidence="1">Multi-pass membrane protein</topology>
    </subcellularLocation>
</comment>
<proteinExistence type="predicted"/>